<evidence type="ECO:0000313" key="12">
    <source>
        <dbReference type="Proteomes" id="UP000286402"/>
    </source>
</evidence>
<feature type="signal peptide" evidence="9">
    <location>
        <begin position="1"/>
        <end position="22"/>
    </location>
</feature>
<evidence type="ECO:0000313" key="11">
    <source>
        <dbReference type="EMBL" id="RKF31085.1"/>
    </source>
</evidence>
<evidence type="ECO:0000256" key="6">
    <source>
        <dbReference type="ARBA" id="ARBA00022801"/>
    </source>
</evidence>
<dbReference type="CDD" id="cd05822">
    <property type="entry name" value="TLP_HIUase"/>
    <property type="match status" value="1"/>
</dbReference>
<dbReference type="InterPro" id="IPR023416">
    <property type="entry name" value="Transthyretin/HIU_hydrolase_d"/>
</dbReference>
<feature type="binding site" evidence="7">
    <location>
        <position position="71"/>
    </location>
    <ligand>
        <name>substrate</name>
    </ligand>
</feature>
<evidence type="ECO:0000256" key="4">
    <source>
        <dbReference type="ARBA" id="ARBA00011881"/>
    </source>
</evidence>
<dbReference type="InterPro" id="IPR014306">
    <property type="entry name" value="Hydroxyisourate_hydrolase"/>
</dbReference>
<proteinExistence type="inferred from homology"/>
<dbReference type="GO" id="GO:0033971">
    <property type="term" value="F:hydroxyisourate hydrolase activity"/>
    <property type="evidence" value="ECO:0007669"/>
    <property type="project" value="UniProtKB-EC"/>
</dbReference>
<evidence type="ECO:0000256" key="5">
    <source>
        <dbReference type="ARBA" id="ARBA00022631"/>
    </source>
</evidence>
<keyword evidence="9" id="KW-0732">Signal</keyword>
<evidence type="ECO:0000259" key="10">
    <source>
        <dbReference type="SMART" id="SM00095"/>
    </source>
</evidence>
<keyword evidence="12" id="KW-1185">Reference proteome</keyword>
<dbReference type="AlphaFoldDB" id="A0A420FDY7"/>
<feature type="domain" description="Transthyretin/hydroxyisourate hydrolase" evidence="10">
    <location>
        <begin position="24"/>
        <end position="137"/>
    </location>
</feature>
<evidence type="ECO:0000256" key="2">
    <source>
        <dbReference type="ARBA" id="ARBA00002704"/>
    </source>
</evidence>
<accession>A0A420FDY7</accession>
<dbReference type="InterPro" id="IPR000895">
    <property type="entry name" value="Transthyretin/HIU_hydrolase"/>
</dbReference>
<dbReference type="PANTHER" id="PTHR10395:SF7">
    <property type="entry name" value="5-HYDROXYISOURATE HYDROLASE"/>
    <property type="match status" value="1"/>
</dbReference>
<dbReference type="InterPro" id="IPR023418">
    <property type="entry name" value="Thyroxine_BS"/>
</dbReference>
<dbReference type="InterPro" id="IPR036817">
    <property type="entry name" value="Transthyretin/HIU_hydrolase_sf"/>
</dbReference>
<dbReference type="PANTHER" id="PTHR10395">
    <property type="entry name" value="URICASE AND TRANSTHYRETIN-RELATED"/>
    <property type="match status" value="1"/>
</dbReference>
<dbReference type="Gene3D" id="2.60.40.180">
    <property type="entry name" value="Transthyretin/hydroxyisourate hydrolase domain"/>
    <property type="match status" value="1"/>
</dbReference>
<evidence type="ECO:0000256" key="3">
    <source>
        <dbReference type="ARBA" id="ARBA00009850"/>
    </source>
</evidence>
<keyword evidence="6 8" id="KW-0378">Hydrolase</keyword>
<feature type="chain" id="PRO_5019566913" description="5-hydroxyisourate hydrolase" evidence="9">
    <location>
        <begin position="23"/>
        <end position="138"/>
    </location>
</feature>
<comment type="subunit">
    <text evidence="4 8">Homotetramer.</text>
</comment>
<name>A0A420FDY7_9SPHI</name>
<dbReference type="NCBIfam" id="TIGR02962">
    <property type="entry name" value="hdxy_isourate"/>
    <property type="match status" value="1"/>
</dbReference>
<dbReference type="GO" id="GO:0006144">
    <property type="term" value="P:purine nucleobase metabolic process"/>
    <property type="evidence" value="ECO:0007669"/>
    <property type="project" value="UniProtKB-KW"/>
</dbReference>
<evidence type="ECO:0000256" key="1">
    <source>
        <dbReference type="ARBA" id="ARBA00001043"/>
    </source>
</evidence>
<comment type="function">
    <text evidence="2">Catalyzes the hydrolysis of 5-hydroxyisourate (HIU) to 2-oxo-4-hydroxy-4-carboxy-5-ureidoimidazoline (OHCU).</text>
</comment>
<comment type="catalytic activity">
    <reaction evidence="1 8">
        <text>5-hydroxyisourate + H2O = 5-hydroxy-2-oxo-4-ureido-2,5-dihydro-1H-imidazole-5-carboxylate + H(+)</text>
        <dbReference type="Rhea" id="RHEA:23736"/>
        <dbReference type="ChEBI" id="CHEBI:15377"/>
        <dbReference type="ChEBI" id="CHEBI:15378"/>
        <dbReference type="ChEBI" id="CHEBI:18072"/>
        <dbReference type="ChEBI" id="CHEBI:58639"/>
        <dbReference type="EC" id="3.5.2.17"/>
    </reaction>
</comment>
<dbReference type="PRINTS" id="PR00189">
    <property type="entry name" value="TRNSTHYRETIN"/>
</dbReference>
<evidence type="ECO:0000256" key="8">
    <source>
        <dbReference type="RuleBase" id="RU361270"/>
    </source>
</evidence>
<evidence type="ECO:0000256" key="7">
    <source>
        <dbReference type="PIRSR" id="PIRSR600895-51"/>
    </source>
</evidence>
<comment type="similarity">
    <text evidence="3 8">Belongs to the transthyretin family. 5-hydroxyisourate hydrolase subfamily.</text>
</comment>
<dbReference type="SUPFAM" id="SSF49472">
    <property type="entry name" value="Transthyretin (synonym: prealbumin)"/>
    <property type="match status" value="1"/>
</dbReference>
<dbReference type="PROSITE" id="PS00768">
    <property type="entry name" value="TRANSTHYRETIN_1"/>
    <property type="match status" value="1"/>
</dbReference>
<dbReference type="Pfam" id="PF00576">
    <property type="entry name" value="Transthyretin"/>
    <property type="match status" value="1"/>
</dbReference>
<comment type="caution">
    <text evidence="11">The sequence shown here is derived from an EMBL/GenBank/DDBJ whole genome shotgun (WGS) entry which is preliminary data.</text>
</comment>
<feature type="binding site" evidence="7">
    <location>
        <position position="32"/>
    </location>
    <ligand>
        <name>substrate</name>
    </ligand>
</feature>
<dbReference type="Proteomes" id="UP000286402">
    <property type="component" value="Unassembled WGS sequence"/>
</dbReference>
<dbReference type="EC" id="3.5.2.17" evidence="8"/>
<feature type="binding site" evidence="7">
    <location>
        <position position="135"/>
    </location>
    <ligand>
        <name>substrate</name>
    </ligand>
</feature>
<dbReference type="EMBL" id="MCAQ01000029">
    <property type="protein sequence ID" value="RKF31085.1"/>
    <property type="molecule type" value="Genomic_DNA"/>
</dbReference>
<dbReference type="SMART" id="SM00095">
    <property type="entry name" value="TR_THY"/>
    <property type="match status" value="1"/>
</dbReference>
<protein>
    <recommendedName>
        <fullName evidence="8">5-hydroxyisourate hydrolase</fullName>
        <shortName evidence="8">HIU hydrolase</shortName>
        <shortName evidence="8">HIUHase</shortName>
        <ecNumber evidence="8">3.5.2.17</ecNumber>
    </recommendedName>
</protein>
<sequence>MMSKKKYMIMLLCMLFGLTAYSQKSKYQLSSHILDISKGNPAPDVKVDLEKLMPNKQWVTVASEKTDNSGRIGTFLETGKVDNKGVYKLKFYTESYFLNQKIETFYPFIEVVFEIKDDKHYHVPITVSPFGYATYRGS</sequence>
<reference evidence="11 12" key="1">
    <citation type="submission" date="2016-07" db="EMBL/GenBank/DDBJ databases">
        <title>Genome analysis of Sphingobacterium siyangense T12B17.</title>
        <authorList>
            <person name="Xu D."/>
            <person name="Su Y."/>
            <person name="Zheng S."/>
        </authorList>
    </citation>
    <scope>NUCLEOTIDE SEQUENCE [LARGE SCALE GENOMIC DNA]</scope>
    <source>
        <strain evidence="11 12">T12B17</strain>
    </source>
</reference>
<keyword evidence="5 8" id="KW-0659">Purine metabolism</keyword>
<gene>
    <name evidence="11" type="ORF">BCY89_19140</name>
</gene>
<evidence type="ECO:0000256" key="9">
    <source>
        <dbReference type="SAM" id="SignalP"/>
    </source>
</evidence>
<organism evidence="11 12">
    <name type="scientific">Sphingobacterium siyangense</name>
    <dbReference type="NCBI Taxonomy" id="459529"/>
    <lineage>
        <taxon>Bacteria</taxon>
        <taxon>Pseudomonadati</taxon>
        <taxon>Bacteroidota</taxon>
        <taxon>Sphingobacteriia</taxon>
        <taxon>Sphingobacteriales</taxon>
        <taxon>Sphingobacteriaceae</taxon>
        <taxon>Sphingobacterium</taxon>
    </lineage>
</organism>